<proteinExistence type="predicted"/>
<sequence length="453" mass="50812">MSALEHLRLHKIVHRDVTTNNILMREGNPSSVFLIDFGIARPSVALESDGKVPGVGHKYIVGTLRFASVNAHRGLEPNHRDDVESLAYCLFLALRGGLPWDYPCHHGTFSRRVAQVMQRKMSCKGALLSDSEGLVKAVGDLLNHAPRLRLYAALSGVPTLDDGAPLLSAEEPEHRVLAIPECPVQVGQLVYIRLNARACIEGYNLLLDPDLWKDPELSSAEWATSFRPAVVLHTGFRPDRWRPPLHEIFVVFMSRGKLEDAFEFPSGLDRLSCLDEDESSGSIPTTSAFICLPTEAPVTCHWKFDPVDVARLVTNFPYNPSSEPRNDDERYDERMRCANMQFLVDLEPLVPPLPSDTDDDERHDWGWTFGAWDDQLKIVRRIGWDADGGKGTVTRTCVTKPDSEDPLKSVSKRSDSPREEFFDTYPGLDGTIWQWMGLQANARSLKGSRWIVA</sequence>
<organism evidence="1 2">
    <name type="scientific">Auriscalpium vulgare</name>
    <dbReference type="NCBI Taxonomy" id="40419"/>
    <lineage>
        <taxon>Eukaryota</taxon>
        <taxon>Fungi</taxon>
        <taxon>Dikarya</taxon>
        <taxon>Basidiomycota</taxon>
        <taxon>Agaricomycotina</taxon>
        <taxon>Agaricomycetes</taxon>
        <taxon>Russulales</taxon>
        <taxon>Auriscalpiaceae</taxon>
        <taxon>Auriscalpium</taxon>
    </lineage>
</organism>
<dbReference type="EMBL" id="MU275839">
    <property type="protein sequence ID" value="KAI0053696.1"/>
    <property type="molecule type" value="Genomic_DNA"/>
</dbReference>
<dbReference type="Proteomes" id="UP000814033">
    <property type="component" value="Unassembled WGS sequence"/>
</dbReference>
<evidence type="ECO:0000313" key="2">
    <source>
        <dbReference type="Proteomes" id="UP000814033"/>
    </source>
</evidence>
<comment type="caution">
    <text evidence="1">The sequence shown here is derived from an EMBL/GenBank/DDBJ whole genome shotgun (WGS) entry which is preliminary data.</text>
</comment>
<keyword evidence="2" id="KW-1185">Reference proteome</keyword>
<name>A0ACB8SCT1_9AGAM</name>
<accession>A0ACB8SCT1</accession>
<reference evidence="1" key="2">
    <citation type="journal article" date="2022" name="New Phytol.">
        <title>Evolutionary transition to the ectomycorrhizal habit in the genomes of a hyperdiverse lineage of mushroom-forming fungi.</title>
        <authorList>
            <person name="Looney B."/>
            <person name="Miyauchi S."/>
            <person name="Morin E."/>
            <person name="Drula E."/>
            <person name="Courty P.E."/>
            <person name="Kohler A."/>
            <person name="Kuo A."/>
            <person name="LaButti K."/>
            <person name="Pangilinan J."/>
            <person name="Lipzen A."/>
            <person name="Riley R."/>
            <person name="Andreopoulos W."/>
            <person name="He G."/>
            <person name="Johnson J."/>
            <person name="Nolan M."/>
            <person name="Tritt A."/>
            <person name="Barry K.W."/>
            <person name="Grigoriev I.V."/>
            <person name="Nagy L.G."/>
            <person name="Hibbett D."/>
            <person name="Henrissat B."/>
            <person name="Matheny P.B."/>
            <person name="Labbe J."/>
            <person name="Martin F.M."/>
        </authorList>
    </citation>
    <scope>NUCLEOTIDE SEQUENCE</scope>
    <source>
        <strain evidence="1">FP105234-sp</strain>
    </source>
</reference>
<reference evidence="1" key="1">
    <citation type="submission" date="2021-02" db="EMBL/GenBank/DDBJ databases">
        <authorList>
            <consortium name="DOE Joint Genome Institute"/>
            <person name="Ahrendt S."/>
            <person name="Looney B.P."/>
            <person name="Miyauchi S."/>
            <person name="Morin E."/>
            <person name="Drula E."/>
            <person name="Courty P.E."/>
            <person name="Chicoki N."/>
            <person name="Fauchery L."/>
            <person name="Kohler A."/>
            <person name="Kuo A."/>
            <person name="Labutti K."/>
            <person name="Pangilinan J."/>
            <person name="Lipzen A."/>
            <person name="Riley R."/>
            <person name="Andreopoulos W."/>
            <person name="He G."/>
            <person name="Johnson J."/>
            <person name="Barry K.W."/>
            <person name="Grigoriev I.V."/>
            <person name="Nagy L."/>
            <person name="Hibbett D."/>
            <person name="Henrissat B."/>
            <person name="Matheny P.B."/>
            <person name="Labbe J."/>
            <person name="Martin F."/>
        </authorList>
    </citation>
    <scope>NUCLEOTIDE SEQUENCE</scope>
    <source>
        <strain evidence="1">FP105234-sp</strain>
    </source>
</reference>
<evidence type="ECO:0000313" key="1">
    <source>
        <dbReference type="EMBL" id="KAI0053696.1"/>
    </source>
</evidence>
<protein>
    <submittedName>
        <fullName evidence="1">Uncharacterized protein</fullName>
    </submittedName>
</protein>
<gene>
    <name evidence="1" type="ORF">FA95DRAFT_1600837</name>
</gene>